<sequence length="158" mass="17804">MIAESDVTLDPTDREILRLLQRDGRMSNVVLAERVNLSPPACLRRVQRLEASGVIAGYAMLVDPRRVGKRSSLFVEISLQSQSEEALSAFEKAVTTCPGVMECYFMAGEVDYLLRVLVADPEDYEQLYRRHLSRLPGVARIKSSFALRSVSRRTEVEL</sequence>
<dbReference type="InterPro" id="IPR019887">
    <property type="entry name" value="Tscrpt_reg_AsnC/Lrp_C"/>
</dbReference>
<organism evidence="5 6">
    <name type="scientific">Azospira restricta</name>
    <dbReference type="NCBI Taxonomy" id="404405"/>
    <lineage>
        <taxon>Bacteria</taxon>
        <taxon>Pseudomonadati</taxon>
        <taxon>Pseudomonadota</taxon>
        <taxon>Betaproteobacteria</taxon>
        <taxon>Rhodocyclales</taxon>
        <taxon>Rhodocyclaceae</taxon>
        <taxon>Azospira</taxon>
    </lineage>
</organism>
<dbReference type="PANTHER" id="PTHR30154:SF34">
    <property type="entry name" value="TRANSCRIPTIONAL REGULATOR AZLB"/>
    <property type="match status" value="1"/>
</dbReference>
<name>A0A974SRH1_9RHOO</name>
<dbReference type="GO" id="GO:0005829">
    <property type="term" value="C:cytosol"/>
    <property type="evidence" value="ECO:0007669"/>
    <property type="project" value="TreeGrafter"/>
</dbReference>
<evidence type="ECO:0000256" key="2">
    <source>
        <dbReference type="ARBA" id="ARBA00023125"/>
    </source>
</evidence>
<dbReference type="SUPFAM" id="SSF54909">
    <property type="entry name" value="Dimeric alpha+beta barrel"/>
    <property type="match status" value="1"/>
</dbReference>
<dbReference type="InterPro" id="IPR011008">
    <property type="entry name" value="Dimeric_a/b-barrel"/>
</dbReference>
<evidence type="ECO:0000313" key="6">
    <source>
        <dbReference type="Proteomes" id="UP000663444"/>
    </source>
</evidence>
<dbReference type="FunFam" id="1.10.10.10:FF:000186">
    <property type="entry name" value="AsnC family transcriptional regulator"/>
    <property type="match status" value="1"/>
</dbReference>
<dbReference type="Gene3D" id="3.30.70.920">
    <property type="match status" value="1"/>
</dbReference>
<gene>
    <name evidence="5" type="ORF">IWH25_07495</name>
</gene>
<feature type="domain" description="HTH asnC-type" evidence="4">
    <location>
        <begin position="9"/>
        <end position="70"/>
    </location>
</feature>
<dbReference type="Proteomes" id="UP000663444">
    <property type="component" value="Chromosome"/>
</dbReference>
<dbReference type="Gene3D" id="1.10.10.10">
    <property type="entry name" value="Winged helix-like DNA-binding domain superfamily/Winged helix DNA-binding domain"/>
    <property type="match status" value="1"/>
</dbReference>
<dbReference type="KEGG" id="ares:IWH25_07495"/>
<reference evidence="5" key="1">
    <citation type="submission" date="2020-11" db="EMBL/GenBank/DDBJ databases">
        <title>Azospira restricta DSM 18626 genome sequence.</title>
        <authorList>
            <person name="Moe W.M."/>
        </authorList>
    </citation>
    <scope>NUCLEOTIDE SEQUENCE</scope>
    <source>
        <strain evidence="5">DSM 18626</strain>
    </source>
</reference>
<dbReference type="PRINTS" id="PR00033">
    <property type="entry name" value="HTHASNC"/>
</dbReference>
<keyword evidence="6" id="KW-1185">Reference proteome</keyword>
<evidence type="ECO:0000256" key="1">
    <source>
        <dbReference type="ARBA" id="ARBA00023015"/>
    </source>
</evidence>
<dbReference type="Pfam" id="PF01037">
    <property type="entry name" value="AsnC_trans_reg"/>
    <property type="match status" value="1"/>
</dbReference>
<dbReference type="InterPro" id="IPR011991">
    <property type="entry name" value="ArsR-like_HTH"/>
</dbReference>
<dbReference type="InterPro" id="IPR000485">
    <property type="entry name" value="AsnC-type_HTH_dom"/>
</dbReference>
<dbReference type="GO" id="GO:0006355">
    <property type="term" value="P:regulation of DNA-templated transcription"/>
    <property type="evidence" value="ECO:0007669"/>
    <property type="project" value="UniProtKB-ARBA"/>
</dbReference>
<protein>
    <submittedName>
        <fullName evidence="5">Lrp/AsnC family transcriptional regulator</fullName>
    </submittedName>
</protein>
<dbReference type="InterPro" id="IPR036388">
    <property type="entry name" value="WH-like_DNA-bd_sf"/>
</dbReference>
<dbReference type="Pfam" id="PF13412">
    <property type="entry name" value="HTH_24"/>
    <property type="match status" value="1"/>
</dbReference>
<dbReference type="SMART" id="SM00344">
    <property type="entry name" value="HTH_ASNC"/>
    <property type="match status" value="1"/>
</dbReference>
<dbReference type="AlphaFoldDB" id="A0A974SRH1"/>
<keyword evidence="1" id="KW-0805">Transcription regulation</keyword>
<dbReference type="CDD" id="cd00090">
    <property type="entry name" value="HTH_ARSR"/>
    <property type="match status" value="1"/>
</dbReference>
<dbReference type="SUPFAM" id="SSF46785">
    <property type="entry name" value="Winged helix' DNA-binding domain"/>
    <property type="match status" value="1"/>
</dbReference>
<dbReference type="GO" id="GO:0043200">
    <property type="term" value="P:response to amino acid"/>
    <property type="evidence" value="ECO:0007669"/>
    <property type="project" value="TreeGrafter"/>
</dbReference>
<dbReference type="PANTHER" id="PTHR30154">
    <property type="entry name" value="LEUCINE-RESPONSIVE REGULATORY PROTEIN"/>
    <property type="match status" value="1"/>
</dbReference>
<evidence type="ECO:0000259" key="4">
    <source>
        <dbReference type="PROSITE" id="PS50956"/>
    </source>
</evidence>
<dbReference type="InterPro" id="IPR019888">
    <property type="entry name" value="Tscrpt_reg_AsnC-like"/>
</dbReference>
<evidence type="ECO:0000313" key="5">
    <source>
        <dbReference type="EMBL" id="QRJ65168.1"/>
    </source>
</evidence>
<keyword evidence="2" id="KW-0238">DNA-binding</keyword>
<proteinExistence type="predicted"/>
<dbReference type="RefSeq" id="WP_203388692.1">
    <property type="nucleotide sequence ID" value="NZ_CP064781.1"/>
</dbReference>
<accession>A0A974SRH1</accession>
<dbReference type="GO" id="GO:0043565">
    <property type="term" value="F:sequence-specific DNA binding"/>
    <property type="evidence" value="ECO:0007669"/>
    <property type="project" value="InterPro"/>
</dbReference>
<dbReference type="PROSITE" id="PS50956">
    <property type="entry name" value="HTH_ASNC_2"/>
    <property type="match status" value="1"/>
</dbReference>
<keyword evidence="3" id="KW-0804">Transcription</keyword>
<evidence type="ECO:0000256" key="3">
    <source>
        <dbReference type="ARBA" id="ARBA00023163"/>
    </source>
</evidence>
<dbReference type="EMBL" id="CP064781">
    <property type="protein sequence ID" value="QRJ65168.1"/>
    <property type="molecule type" value="Genomic_DNA"/>
</dbReference>
<dbReference type="InterPro" id="IPR036390">
    <property type="entry name" value="WH_DNA-bd_sf"/>
</dbReference>